<proteinExistence type="inferred from homology"/>
<comment type="cofactor">
    <cofactor evidence="1">
        <name>Zn(2+)</name>
        <dbReference type="ChEBI" id="CHEBI:29105"/>
    </cofactor>
</comment>
<dbReference type="SMART" id="SM00849">
    <property type="entry name" value="Lactamase_B"/>
    <property type="match status" value="1"/>
</dbReference>
<evidence type="ECO:0000256" key="3">
    <source>
        <dbReference type="ARBA" id="ARBA00022723"/>
    </source>
</evidence>
<dbReference type="EMBL" id="CP157947">
    <property type="protein sequence ID" value="XBS70009.1"/>
    <property type="molecule type" value="Genomic_DNA"/>
</dbReference>
<dbReference type="InterPro" id="IPR051013">
    <property type="entry name" value="MBL_superfamily_lactonases"/>
</dbReference>
<dbReference type="CDD" id="cd07730">
    <property type="entry name" value="metallo-hydrolase-like_MBL-fold"/>
    <property type="match status" value="1"/>
</dbReference>
<dbReference type="InterPro" id="IPR001279">
    <property type="entry name" value="Metallo-B-lactamas"/>
</dbReference>
<comment type="similarity">
    <text evidence="2">Belongs to the metallo-beta-lactamase superfamily.</text>
</comment>
<dbReference type="PANTHER" id="PTHR42978">
    <property type="entry name" value="QUORUM-QUENCHING LACTONASE YTNP-RELATED-RELATED"/>
    <property type="match status" value="1"/>
</dbReference>
<gene>
    <name evidence="7" type="ORF">ABK905_01335</name>
</gene>
<dbReference type="Gene3D" id="3.60.15.10">
    <property type="entry name" value="Ribonuclease Z/Hydroxyacylglutathione hydrolase-like"/>
    <property type="match status" value="1"/>
</dbReference>
<protein>
    <submittedName>
        <fullName evidence="7">MBL fold metallo-hydrolase</fullName>
    </submittedName>
</protein>
<evidence type="ECO:0000256" key="1">
    <source>
        <dbReference type="ARBA" id="ARBA00001947"/>
    </source>
</evidence>
<dbReference type="PANTHER" id="PTHR42978:SF2">
    <property type="entry name" value="102 KBASES UNSTABLE REGION: FROM 1 TO 119443"/>
    <property type="match status" value="1"/>
</dbReference>
<dbReference type="GO" id="GO:0016787">
    <property type="term" value="F:hydrolase activity"/>
    <property type="evidence" value="ECO:0007669"/>
    <property type="project" value="UniProtKB-KW"/>
</dbReference>
<evidence type="ECO:0000256" key="4">
    <source>
        <dbReference type="ARBA" id="ARBA00022801"/>
    </source>
</evidence>
<dbReference type="SUPFAM" id="SSF56281">
    <property type="entry name" value="Metallo-hydrolase/oxidoreductase"/>
    <property type="match status" value="1"/>
</dbReference>
<accession>A0AAU7QAE1</accession>
<keyword evidence="5" id="KW-0862">Zinc</keyword>
<evidence type="ECO:0000313" key="7">
    <source>
        <dbReference type="EMBL" id="XBS70009.1"/>
    </source>
</evidence>
<evidence type="ECO:0000259" key="6">
    <source>
        <dbReference type="SMART" id="SM00849"/>
    </source>
</evidence>
<feature type="domain" description="Metallo-beta-lactamase" evidence="6">
    <location>
        <begin position="31"/>
        <end position="264"/>
    </location>
</feature>
<dbReference type="InterPro" id="IPR036866">
    <property type="entry name" value="RibonucZ/Hydroxyglut_hydro"/>
</dbReference>
<keyword evidence="3" id="KW-0479">Metal-binding</keyword>
<dbReference type="Pfam" id="PF00753">
    <property type="entry name" value="Lactamase_B"/>
    <property type="match status" value="1"/>
</dbReference>
<sequence>MASITSFKVGYCLHPGCMALKGAGWQVCKFPARAWLLETQGKRWLWDTGYADHFEYYTSRGIYRLYNKITPVCFNSGDALFRQLKRQGISTKDIQGLIISHFHGDHIAGLRDFRDVPSICSAIGWKKCRALRGLAALKRAFVPDLIPEDFEIGLRFMEHFERIALPAECAPFAQGFALPDSRHEIIMVPLPGHAFGHIGAFVQTDIGWVLLASDAAWSPVSYQRLQGPSRLAHWIMDDVTAYYHTLMRLHQLYLRGQTEIRLCHEGEL</sequence>
<keyword evidence="4" id="KW-0378">Hydrolase</keyword>
<dbReference type="GO" id="GO:0046872">
    <property type="term" value="F:metal ion binding"/>
    <property type="evidence" value="ECO:0007669"/>
    <property type="project" value="UniProtKB-KW"/>
</dbReference>
<evidence type="ECO:0000256" key="2">
    <source>
        <dbReference type="ARBA" id="ARBA00007749"/>
    </source>
</evidence>
<evidence type="ECO:0000256" key="5">
    <source>
        <dbReference type="ARBA" id="ARBA00022833"/>
    </source>
</evidence>
<organism evidence="7">
    <name type="scientific">Acerihabitans sp. KWT182</name>
    <dbReference type="NCBI Taxonomy" id="3157919"/>
    <lineage>
        <taxon>Bacteria</taxon>
        <taxon>Pseudomonadati</taxon>
        <taxon>Pseudomonadota</taxon>
        <taxon>Gammaproteobacteria</taxon>
        <taxon>Enterobacterales</taxon>
        <taxon>Pectobacteriaceae</taxon>
        <taxon>Acerihabitans</taxon>
    </lineage>
</organism>
<dbReference type="AlphaFoldDB" id="A0AAU7QAE1"/>
<reference evidence="7" key="1">
    <citation type="submission" date="2024-06" db="EMBL/GenBank/DDBJ databases">
        <authorList>
            <person name="Coelho C."/>
            <person name="Bento M."/>
            <person name="Garcia E."/>
            <person name="Camelo A."/>
            <person name="Brandao I."/>
            <person name="Espirito Santo C."/>
            <person name="Trovao J."/>
            <person name="Verissimo A."/>
            <person name="Costa J."/>
            <person name="Tiago I."/>
        </authorList>
    </citation>
    <scope>NUCLEOTIDE SEQUENCE</scope>
    <source>
        <strain evidence="7">KWT182</strain>
    </source>
</reference>
<name>A0AAU7QAE1_9GAMM</name>